<evidence type="ECO:0000313" key="8">
    <source>
        <dbReference type="Proteomes" id="UP001300015"/>
    </source>
</evidence>
<organism evidence="7 8">
    <name type="scientific">Pantoea trifolii</name>
    <dbReference type="NCBI Taxonomy" id="2968030"/>
    <lineage>
        <taxon>Bacteria</taxon>
        <taxon>Pseudomonadati</taxon>
        <taxon>Pseudomonadota</taxon>
        <taxon>Gammaproteobacteria</taxon>
        <taxon>Enterobacterales</taxon>
        <taxon>Erwiniaceae</taxon>
        <taxon>Pantoea</taxon>
    </lineage>
</organism>
<name>A0ABT1VNZ5_9GAMM</name>
<feature type="transmembrane region" description="Helical" evidence="6">
    <location>
        <begin position="35"/>
        <end position="58"/>
    </location>
</feature>
<keyword evidence="2" id="KW-1003">Cell membrane</keyword>
<comment type="caution">
    <text evidence="7">The sequence shown here is derived from an EMBL/GenBank/DDBJ whole genome shotgun (WGS) entry which is preliminary data.</text>
</comment>
<dbReference type="PANTHER" id="PTHR30250">
    <property type="entry name" value="PST FAMILY PREDICTED COLANIC ACID TRANSPORTER"/>
    <property type="match status" value="1"/>
</dbReference>
<sequence length="408" mass="46440">MNKRIFNVTLRGLTLISRFLFIFFLAKYLEPSILGAYGIFTATVGYALYFVGLDFYVFTTREILKNDKKRWGGFLKNQACVSSVLYVFLLIALVFLIALQKITIIQTLWFFVILFFEHLNQEISRLLIAIHKQTVASVLLFLRQGLWAIIVVVLMMFYPVLRTLEFVFALWLASGVLTFVLGLLCLHKVGMGGWRDKIDYHWIKLGIQTSGIFLIATLALRGIQTVDRYWIQSLNGLDVVGAYVLFIGMASTLMTFLDAGVFSFSYPTLIKLHNDNKKTEFSKQLSKMTLSTILLTIVFVAVSLLVMPYLLKWTGKTVYFEYLDIYYVLMSATIFNALGMISHYALYAKGEDKIIIISHVTSMIVFALATVTISKWSAILCVPLGLNVAFLYIFIFKTLALVIERKSS</sequence>
<keyword evidence="4 6" id="KW-1133">Transmembrane helix</keyword>
<proteinExistence type="predicted"/>
<feature type="transmembrane region" description="Helical" evidence="6">
    <location>
        <begin position="79"/>
        <end position="97"/>
    </location>
</feature>
<dbReference type="Proteomes" id="UP001300015">
    <property type="component" value="Unassembled WGS sequence"/>
</dbReference>
<protein>
    <recommendedName>
        <fullName evidence="9">Polysaccharide biosynthesis protein</fullName>
    </recommendedName>
</protein>
<evidence type="ECO:0000256" key="6">
    <source>
        <dbReference type="SAM" id="Phobius"/>
    </source>
</evidence>
<dbReference type="RefSeq" id="WP_256696855.1">
    <property type="nucleotide sequence ID" value="NZ_JANIES010000001.1"/>
</dbReference>
<evidence type="ECO:0000313" key="7">
    <source>
        <dbReference type="EMBL" id="MCQ8228304.1"/>
    </source>
</evidence>
<feature type="transmembrane region" description="Helical" evidence="6">
    <location>
        <begin position="243"/>
        <end position="269"/>
    </location>
</feature>
<evidence type="ECO:0000256" key="4">
    <source>
        <dbReference type="ARBA" id="ARBA00022989"/>
    </source>
</evidence>
<feature type="transmembrane region" description="Helical" evidence="6">
    <location>
        <begin position="12"/>
        <end position="29"/>
    </location>
</feature>
<comment type="subcellular location">
    <subcellularLocation>
        <location evidence="1">Cell membrane</location>
        <topology evidence="1">Multi-pass membrane protein</topology>
    </subcellularLocation>
</comment>
<evidence type="ECO:0000256" key="3">
    <source>
        <dbReference type="ARBA" id="ARBA00022692"/>
    </source>
</evidence>
<feature type="transmembrane region" description="Helical" evidence="6">
    <location>
        <begin position="166"/>
        <end position="190"/>
    </location>
</feature>
<evidence type="ECO:0000256" key="2">
    <source>
        <dbReference type="ARBA" id="ARBA00022475"/>
    </source>
</evidence>
<reference evidence="7 8" key="1">
    <citation type="submission" date="2022-07" db="EMBL/GenBank/DDBJ databases">
        <title>Pantoea trifolii sp. nov. isolated from root nodules of Trifolium rubens.</title>
        <authorList>
            <person name="Kalita M."/>
            <person name="Wdowiak-Wrobel S."/>
            <person name="Marek-Kozaczuk M."/>
            <person name="Palusinska-Szysz M."/>
            <person name="Sokolowski W."/>
            <person name="Coutinho T."/>
            <person name="Hlahane L."/>
        </authorList>
    </citation>
    <scope>NUCLEOTIDE SEQUENCE [LARGE SCALE GENOMIC DNA]</scope>
    <source>
        <strain evidence="7 8">MMK2</strain>
    </source>
</reference>
<feature type="transmembrane region" description="Helical" evidence="6">
    <location>
        <begin position="354"/>
        <end position="378"/>
    </location>
</feature>
<feature type="transmembrane region" description="Helical" evidence="6">
    <location>
        <begin position="384"/>
        <end position="403"/>
    </location>
</feature>
<evidence type="ECO:0008006" key="9">
    <source>
        <dbReference type="Google" id="ProtNLM"/>
    </source>
</evidence>
<dbReference type="InterPro" id="IPR050833">
    <property type="entry name" value="Poly_Biosynth_Transport"/>
</dbReference>
<evidence type="ECO:0000256" key="5">
    <source>
        <dbReference type="ARBA" id="ARBA00023136"/>
    </source>
</evidence>
<feature type="transmembrane region" description="Helical" evidence="6">
    <location>
        <begin position="202"/>
        <end position="223"/>
    </location>
</feature>
<feature type="transmembrane region" description="Helical" evidence="6">
    <location>
        <begin position="140"/>
        <end position="160"/>
    </location>
</feature>
<gene>
    <name evidence="7" type="ORF">NQH49_12540</name>
</gene>
<dbReference type="EMBL" id="JANIET010000001">
    <property type="protein sequence ID" value="MCQ8228304.1"/>
    <property type="molecule type" value="Genomic_DNA"/>
</dbReference>
<keyword evidence="8" id="KW-1185">Reference proteome</keyword>
<accession>A0ABT1VNZ5</accession>
<evidence type="ECO:0000256" key="1">
    <source>
        <dbReference type="ARBA" id="ARBA00004651"/>
    </source>
</evidence>
<feature type="transmembrane region" description="Helical" evidence="6">
    <location>
        <begin position="103"/>
        <end position="119"/>
    </location>
</feature>
<keyword evidence="5 6" id="KW-0472">Membrane</keyword>
<dbReference type="PANTHER" id="PTHR30250:SF11">
    <property type="entry name" value="O-ANTIGEN TRANSPORTER-RELATED"/>
    <property type="match status" value="1"/>
</dbReference>
<feature type="transmembrane region" description="Helical" evidence="6">
    <location>
        <begin position="325"/>
        <end position="347"/>
    </location>
</feature>
<feature type="transmembrane region" description="Helical" evidence="6">
    <location>
        <begin position="290"/>
        <end position="310"/>
    </location>
</feature>
<keyword evidence="3 6" id="KW-0812">Transmembrane</keyword>